<organism evidence="2 3">
    <name type="scientific">Purpureocillium lilacinum</name>
    <name type="common">Paecilomyces lilacinus</name>
    <dbReference type="NCBI Taxonomy" id="33203"/>
    <lineage>
        <taxon>Eukaryota</taxon>
        <taxon>Fungi</taxon>
        <taxon>Dikarya</taxon>
        <taxon>Ascomycota</taxon>
        <taxon>Pezizomycotina</taxon>
        <taxon>Sordariomycetes</taxon>
        <taxon>Hypocreomycetidae</taxon>
        <taxon>Hypocreales</taxon>
        <taxon>Ophiocordycipitaceae</taxon>
        <taxon>Purpureocillium</taxon>
    </lineage>
</organism>
<accession>A0A2U3E6U2</accession>
<feature type="region of interest" description="Disordered" evidence="1">
    <location>
        <begin position="1"/>
        <end position="26"/>
    </location>
</feature>
<evidence type="ECO:0000256" key="1">
    <source>
        <dbReference type="SAM" id="MobiDB-lite"/>
    </source>
</evidence>
<dbReference type="AlphaFoldDB" id="A0A2U3E6U2"/>
<gene>
    <name evidence="2" type="ORF">PCL_00366</name>
</gene>
<proteinExistence type="predicted"/>
<reference evidence="2 3" key="1">
    <citation type="journal article" date="2016" name="Front. Microbiol.">
        <title>Genome and transcriptome sequences reveal the specific parasitism of the nematophagous Purpureocillium lilacinum 36-1.</title>
        <authorList>
            <person name="Xie J."/>
            <person name="Li S."/>
            <person name="Mo C."/>
            <person name="Xiao X."/>
            <person name="Peng D."/>
            <person name="Wang G."/>
            <person name="Xiao Y."/>
        </authorList>
    </citation>
    <scope>NUCLEOTIDE SEQUENCE [LARGE SCALE GENOMIC DNA]</scope>
    <source>
        <strain evidence="2 3">36-1</strain>
    </source>
</reference>
<sequence length="112" mass="12237">MPSLHRPRRSAGANATTLAQPTPPREALQAVWPPVAAVEPSTARARQPNVISRAVLAGWRDEEAHRSSLRTGVESTMRLDIFEAVMHLPSIHPRAWRADLSSEFGALGLLLT</sequence>
<name>A0A2U3E6U2_PURLI</name>
<protein>
    <submittedName>
        <fullName evidence="2">Uncharacterized protein</fullName>
    </submittedName>
</protein>
<evidence type="ECO:0000313" key="2">
    <source>
        <dbReference type="EMBL" id="PWI70222.1"/>
    </source>
</evidence>
<evidence type="ECO:0000313" key="3">
    <source>
        <dbReference type="Proteomes" id="UP000245956"/>
    </source>
</evidence>
<comment type="caution">
    <text evidence="2">The sequence shown here is derived from an EMBL/GenBank/DDBJ whole genome shotgun (WGS) entry which is preliminary data.</text>
</comment>
<dbReference type="Proteomes" id="UP000245956">
    <property type="component" value="Unassembled WGS sequence"/>
</dbReference>
<dbReference type="EMBL" id="LCWV01000010">
    <property type="protein sequence ID" value="PWI70222.1"/>
    <property type="molecule type" value="Genomic_DNA"/>
</dbReference>